<protein>
    <submittedName>
        <fullName evidence="4">Uncharacterized protein</fullName>
    </submittedName>
</protein>
<dbReference type="Proteomes" id="UP000186601">
    <property type="component" value="Unassembled WGS sequence"/>
</dbReference>
<dbReference type="STRING" id="98765.A0A2R6NEJ2"/>
<feature type="domain" description="HAM1-like N-terminal" evidence="3">
    <location>
        <begin position="7"/>
        <end position="216"/>
    </location>
</feature>
<dbReference type="EMBL" id="MLYV02001337">
    <property type="protein sequence ID" value="PSR70658.1"/>
    <property type="molecule type" value="Genomic_DNA"/>
</dbReference>
<dbReference type="InterPro" id="IPR027842">
    <property type="entry name" value="HAM1-like_C"/>
</dbReference>
<feature type="compositionally biased region" description="Basic and acidic residues" evidence="1">
    <location>
        <begin position="753"/>
        <end position="771"/>
    </location>
</feature>
<comment type="caution">
    <text evidence="4">The sequence shown here is derived from an EMBL/GenBank/DDBJ whole genome shotgun (WGS) entry which is preliminary data.</text>
</comment>
<accession>A0A2R6NEJ2</accession>
<feature type="region of interest" description="Disordered" evidence="1">
    <location>
        <begin position="783"/>
        <end position="810"/>
    </location>
</feature>
<name>A0A2R6NEJ2_9APHY</name>
<proteinExistence type="predicted"/>
<evidence type="ECO:0000259" key="3">
    <source>
        <dbReference type="Pfam" id="PF19343"/>
    </source>
</evidence>
<reference evidence="4 5" key="1">
    <citation type="submission" date="2018-02" db="EMBL/GenBank/DDBJ databases">
        <title>Genome sequence of the basidiomycete white-rot fungus Phlebia centrifuga.</title>
        <authorList>
            <person name="Granchi Z."/>
            <person name="Peng M."/>
            <person name="de Vries R.P."/>
            <person name="Hilden K."/>
            <person name="Makela M.R."/>
            <person name="Grigoriev I."/>
            <person name="Riley R."/>
        </authorList>
    </citation>
    <scope>NUCLEOTIDE SEQUENCE [LARGE SCALE GENOMIC DNA]</scope>
    <source>
        <strain evidence="4 5">FBCC195</strain>
    </source>
</reference>
<sequence>MDKTSSVAAALDAGKLPSQQQLNAWIDCFLNSGLSQVEPTSQGGELTQQGKILVGDVRQVATAYKQLGEHKNDDNLIQQALWHLSQADISDTSTSVTDPAAKDQASKDASALARSIRTILNILWANLTSEGQHVFHDFASFMRLALADAADYVSQSAGTAAQSLREVDEDVAQGDRNELGVKNVPEEEKFKNQDAKEQWERSVDTVKVAGSKTIGAGQVAIQTTEDLANRSTERLQNAFYKICDRAQENQEYHDSVTTLFDILGKWIHKSLDTAGDVNMDTSLESFIDDPTPDQHLIKAIRAVRAFIERNANGKSLDDFFNALRVCGVDIQKDQTIRSLCDDLLEHLRKSLHEPGYVRSQEAEQCRKDLKKRWNKLMNGNTEEGRKWKEDFELLQKQWDEFSQELGEGEDLKRLKRAQAKLGEDIETAIGQAATEGAQKAMDQPVWMWQDLFNAYLPRLLSMVKDIPIPRTEYKDNDVEFVLEDLDISSFALLPGHAYIRNITDIDIKAPAEGEAQTAVGSLTRVYAQGIQLALREVSFWFKQKNTTVGPSEFSGIFELTLPPQGIDVDVVVRMIPNSPEGLKEREQKKGFQDIQRVEVKISDEMDLTIRESNHQVLASVLKPIIVSRLRDTLQTVLAENIRGALEWTDTVAWDVGNRAEVFADAGLSRGPSLVAGFWSELGKLSKGEGGLFKGWQATGTGLIKDHGNVRSDATFAMGAEPQVLSGDKHGPKATFSKSVRETAQEALPEGMDVDVKGVGESAKDAVSEAKETVKEAVGKVKSFKESVREKAEEESRRPGWESRAFDVSSA</sequence>
<evidence type="ECO:0000259" key="2">
    <source>
        <dbReference type="Pfam" id="PF14613"/>
    </source>
</evidence>
<dbReference type="InterPro" id="IPR045967">
    <property type="entry name" value="HAM1-like_N"/>
</dbReference>
<dbReference type="Pfam" id="PF14613">
    <property type="entry name" value="HAM1_C"/>
    <property type="match status" value="1"/>
</dbReference>
<feature type="region of interest" description="Disordered" evidence="1">
    <location>
        <begin position="745"/>
        <end position="771"/>
    </location>
</feature>
<evidence type="ECO:0000313" key="5">
    <source>
        <dbReference type="Proteomes" id="UP000186601"/>
    </source>
</evidence>
<feature type="compositionally biased region" description="Basic and acidic residues" evidence="1">
    <location>
        <begin position="783"/>
        <end position="804"/>
    </location>
</feature>
<organism evidence="4 5">
    <name type="scientific">Hermanssonia centrifuga</name>
    <dbReference type="NCBI Taxonomy" id="98765"/>
    <lineage>
        <taxon>Eukaryota</taxon>
        <taxon>Fungi</taxon>
        <taxon>Dikarya</taxon>
        <taxon>Basidiomycota</taxon>
        <taxon>Agaricomycotina</taxon>
        <taxon>Agaricomycetes</taxon>
        <taxon>Polyporales</taxon>
        <taxon>Meruliaceae</taxon>
        <taxon>Hermanssonia</taxon>
    </lineage>
</organism>
<keyword evidence="5" id="KW-1185">Reference proteome</keyword>
<dbReference type="OrthoDB" id="19394at2759"/>
<dbReference type="PANTHER" id="PTHR31138">
    <property type="entry name" value="CHROMOSOME 19, WHOLE GENOME SHOTGUN SEQUENCE"/>
    <property type="match status" value="1"/>
</dbReference>
<feature type="domain" description="HAM1-like N-terminal" evidence="3">
    <location>
        <begin position="243"/>
        <end position="573"/>
    </location>
</feature>
<dbReference type="Pfam" id="PF19343">
    <property type="entry name" value="HAM1_N"/>
    <property type="match status" value="2"/>
</dbReference>
<gene>
    <name evidence="4" type="ORF">PHLCEN_2v13463</name>
</gene>
<feature type="domain" description="HAM1-like C-terminal" evidence="2">
    <location>
        <begin position="603"/>
        <end position="744"/>
    </location>
</feature>
<dbReference type="PANTHER" id="PTHR31138:SF1">
    <property type="entry name" value="PDZ DOMAIN-CONTAINING PROTEIN"/>
    <property type="match status" value="1"/>
</dbReference>
<evidence type="ECO:0000313" key="4">
    <source>
        <dbReference type="EMBL" id="PSR70658.1"/>
    </source>
</evidence>
<evidence type="ECO:0000256" key="1">
    <source>
        <dbReference type="SAM" id="MobiDB-lite"/>
    </source>
</evidence>
<dbReference type="AlphaFoldDB" id="A0A2R6NEJ2"/>